<keyword evidence="9" id="KW-1185">Reference proteome</keyword>
<proteinExistence type="inferred from homology"/>
<evidence type="ECO:0000256" key="2">
    <source>
        <dbReference type="ARBA" id="ARBA00023015"/>
    </source>
</evidence>
<dbReference type="Gene3D" id="1.10.1740.10">
    <property type="match status" value="1"/>
</dbReference>
<dbReference type="EMBL" id="LT840184">
    <property type="protein sequence ID" value="SMF87364.1"/>
    <property type="molecule type" value="Genomic_DNA"/>
</dbReference>
<dbReference type="InterPro" id="IPR013325">
    <property type="entry name" value="RNA_pol_sigma_r2"/>
</dbReference>
<dbReference type="NCBIfam" id="TIGR02937">
    <property type="entry name" value="sigma70-ECF"/>
    <property type="match status" value="1"/>
</dbReference>
<keyword evidence="3" id="KW-0731">Sigma factor</keyword>
<dbReference type="InterPro" id="IPR007627">
    <property type="entry name" value="RNA_pol_sigma70_r2"/>
</dbReference>
<dbReference type="GO" id="GO:0003677">
    <property type="term" value="F:DNA binding"/>
    <property type="evidence" value="ECO:0007669"/>
    <property type="project" value="UniProtKB-KW"/>
</dbReference>
<comment type="similarity">
    <text evidence="1">Belongs to the sigma-70 factor family. ECF subfamily.</text>
</comment>
<name>A0A1X7HIM5_9BACL</name>
<dbReference type="PANTHER" id="PTHR43133:SF8">
    <property type="entry name" value="RNA POLYMERASE SIGMA FACTOR HI_1459-RELATED"/>
    <property type="match status" value="1"/>
</dbReference>
<dbReference type="GO" id="GO:0006352">
    <property type="term" value="P:DNA-templated transcription initiation"/>
    <property type="evidence" value="ECO:0007669"/>
    <property type="project" value="InterPro"/>
</dbReference>
<feature type="domain" description="RNA polymerase sigma-70 region 2" evidence="6">
    <location>
        <begin position="59"/>
        <end position="130"/>
    </location>
</feature>
<dbReference type="STRING" id="1313296.SAMN05661091_3714"/>
<dbReference type="Pfam" id="PF04542">
    <property type="entry name" value="Sigma70_r2"/>
    <property type="match status" value="1"/>
</dbReference>
<evidence type="ECO:0000313" key="9">
    <source>
        <dbReference type="Proteomes" id="UP000192940"/>
    </source>
</evidence>
<gene>
    <name evidence="8" type="ORF">SAMN05661091_3714</name>
</gene>
<evidence type="ECO:0000313" key="8">
    <source>
        <dbReference type="EMBL" id="SMF87364.1"/>
    </source>
</evidence>
<dbReference type="Proteomes" id="UP000192940">
    <property type="component" value="Chromosome I"/>
</dbReference>
<dbReference type="PANTHER" id="PTHR43133">
    <property type="entry name" value="RNA POLYMERASE ECF-TYPE SIGMA FACTO"/>
    <property type="match status" value="1"/>
</dbReference>
<dbReference type="Pfam" id="PF08281">
    <property type="entry name" value="Sigma70_r4_2"/>
    <property type="match status" value="1"/>
</dbReference>
<feature type="domain" description="RNA polymerase sigma factor 70 region 4 type 2" evidence="7">
    <location>
        <begin position="163"/>
        <end position="210"/>
    </location>
</feature>
<keyword evidence="5" id="KW-0804">Transcription</keyword>
<dbReference type="InterPro" id="IPR014284">
    <property type="entry name" value="RNA_pol_sigma-70_dom"/>
</dbReference>
<evidence type="ECO:0000256" key="3">
    <source>
        <dbReference type="ARBA" id="ARBA00023082"/>
    </source>
</evidence>
<organism evidence="8 9">
    <name type="scientific">Paenibacillus uliginis N3/975</name>
    <dbReference type="NCBI Taxonomy" id="1313296"/>
    <lineage>
        <taxon>Bacteria</taxon>
        <taxon>Bacillati</taxon>
        <taxon>Bacillota</taxon>
        <taxon>Bacilli</taxon>
        <taxon>Bacillales</taxon>
        <taxon>Paenibacillaceae</taxon>
        <taxon>Paenibacillus</taxon>
    </lineage>
</organism>
<reference evidence="8 9" key="1">
    <citation type="submission" date="2017-04" db="EMBL/GenBank/DDBJ databases">
        <authorList>
            <person name="Afonso C.L."/>
            <person name="Miller P.J."/>
            <person name="Scott M.A."/>
            <person name="Spackman E."/>
            <person name="Goraichik I."/>
            <person name="Dimitrov K.M."/>
            <person name="Suarez D.L."/>
            <person name="Swayne D.E."/>
        </authorList>
    </citation>
    <scope>NUCLEOTIDE SEQUENCE [LARGE SCALE GENOMIC DNA]</scope>
    <source>
        <strain evidence="8 9">N3/975</strain>
    </source>
</reference>
<evidence type="ECO:0000259" key="6">
    <source>
        <dbReference type="Pfam" id="PF04542"/>
    </source>
</evidence>
<evidence type="ECO:0000259" key="7">
    <source>
        <dbReference type="Pfam" id="PF08281"/>
    </source>
</evidence>
<dbReference type="SUPFAM" id="SSF88659">
    <property type="entry name" value="Sigma3 and sigma4 domains of RNA polymerase sigma factors"/>
    <property type="match status" value="1"/>
</dbReference>
<dbReference type="CDD" id="cd06171">
    <property type="entry name" value="Sigma70_r4"/>
    <property type="match status" value="1"/>
</dbReference>
<protein>
    <submittedName>
        <fullName evidence="8">RNA polymerase sigma-70 factor, ECF subfamily</fullName>
    </submittedName>
</protein>
<dbReference type="SUPFAM" id="SSF88946">
    <property type="entry name" value="Sigma2 domain of RNA polymerase sigma factors"/>
    <property type="match status" value="1"/>
</dbReference>
<keyword evidence="2" id="KW-0805">Transcription regulation</keyword>
<dbReference type="Gene3D" id="1.10.10.10">
    <property type="entry name" value="Winged helix-like DNA-binding domain superfamily/Winged helix DNA-binding domain"/>
    <property type="match status" value="1"/>
</dbReference>
<sequence length="235" mass="27295">MRRKIYGFTAALWIPDQRKNNALYGDETHKWRGGIKNHMTDSQLIFEIKQGNVDLYSELMRRYQRKILAFVYHMLKSSNLELIAEDLCSETFYKAFRSLHSFREVDASFSTWLYTIARNTVLSELRKQRRGTLPLEESGVVPIAPLEIAPEQAILRSERVALVREAINNLPEKQRSALILREYDQLDYQEIADILGQTVSSVKSLLFRARGSVKIQLEPYFAEPLYTELEGMSSR</sequence>
<evidence type="ECO:0000256" key="5">
    <source>
        <dbReference type="ARBA" id="ARBA00023163"/>
    </source>
</evidence>
<evidence type="ECO:0000256" key="1">
    <source>
        <dbReference type="ARBA" id="ARBA00010641"/>
    </source>
</evidence>
<dbReference type="AlphaFoldDB" id="A0A1X7HIM5"/>
<dbReference type="InterPro" id="IPR039425">
    <property type="entry name" value="RNA_pol_sigma-70-like"/>
</dbReference>
<accession>A0A1X7HIM5</accession>
<dbReference type="InterPro" id="IPR013249">
    <property type="entry name" value="RNA_pol_sigma70_r4_t2"/>
</dbReference>
<evidence type="ECO:0000256" key="4">
    <source>
        <dbReference type="ARBA" id="ARBA00023125"/>
    </source>
</evidence>
<dbReference type="InterPro" id="IPR036388">
    <property type="entry name" value="WH-like_DNA-bd_sf"/>
</dbReference>
<keyword evidence="4" id="KW-0238">DNA-binding</keyword>
<dbReference type="InterPro" id="IPR013324">
    <property type="entry name" value="RNA_pol_sigma_r3/r4-like"/>
</dbReference>
<dbReference type="GO" id="GO:0016987">
    <property type="term" value="F:sigma factor activity"/>
    <property type="evidence" value="ECO:0007669"/>
    <property type="project" value="UniProtKB-KW"/>
</dbReference>